<evidence type="ECO:0000256" key="1">
    <source>
        <dbReference type="SAM" id="SignalP"/>
    </source>
</evidence>
<feature type="signal peptide" evidence="1">
    <location>
        <begin position="1"/>
        <end position="22"/>
    </location>
</feature>
<keyword evidence="3" id="KW-1185">Reference proteome</keyword>
<sequence length="91" mass="9687">MVHVADTITVTMLLSTVPWSWASSIPMVCTRAVSFVYGAYACSTDGKEAPLTMDEHIYASQEVHVTHAGWVSRVLALAKAEGADAAGGRPH</sequence>
<comment type="caution">
    <text evidence="2">The sequence shown here is derived from an EMBL/GenBank/DDBJ whole genome shotgun (WGS) entry which is preliminary data.</text>
</comment>
<evidence type="ECO:0008006" key="4">
    <source>
        <dbReference type="Google" id="ProtNLM"/>
    </source>
</evidence>
<proteinExistence type="predicted"/>
<protein>
    <recommendedName>
        <fullName evidence="4">Secreted protein</fullName>
    </recommendedName>
</protein>
<dbReference type="GeneID" id="64697365"/>
<dbReference type="Proteomes" id="UP000823399">
    <property type="component" value="Unassembled WGS sequence"/>
</dbReference>
<dbReference type="OrthoDB" id="10317877at2759"/>
<reference evidence="2" key="1">
    <citation type="journal article" date="2020" name="New Phytol.">
        <title>Comparative genomics reveals dynamic genome evolution in host specialist ectomycorrhizal fungi.</title>
        <authorList>
            <person name="Lofgren L.A."/>
            <person name="Nguyen N.H."/>
            <person name="Vilgalys R."/>
            <person name="Ruytinx J."/>
            <person name="Liao H.L."/>
            <person name="Branco S."/>
            <person name="Kuo A."/>
            <person name="LaButti K."/>
            <person name="Lipzen A."/>
            <person name="Andreopoulos W."/>
            <person name="Pangilinan J."/>
            <person name="Riley R."/>
            <person name="Hundley H."/>
            <person name="Na H."/>
            <person name="Barry K."/>
            <person name="Grigoriev I.V."/>
            <person name="Stajich J.E."/>
            <person name="Kennedy P.G."/>
        </authorList>
    </citation>
    <scope>NUCLEOTIDE SEQUENCE</scope>
    <source>
        <strain evidence="2">FC423</strain>
    </source>
</reference>
<dbReference type="AlphaFoldDB" id="A0A9P7FIW1"/>
<dbReference type="EMBL" id="JABBWM010000002">
    <property type="protein sequence ID" value="KAG2119789.1"/>
    <property type="molecule type" value="Genomic_DNA"/>
</dbReference>
<organism evidence="2 3">
    <name type="scientific">Suillus discolor</name>
    <dbReference type="NCBI Taxonomy" id="1912936"/>
    <lineage>
        <taxon>Eukaryota</taxon>
        <taxon>Fungi</taxon>
        <taxon>Dikarya</taxon>
        <taxon>Basidiomycota</taxon>
        <taxon>Agaricomycotina</taxon>
        <taxon>Agaricomycetes</taxon>
        <taxon>Agaricomycetidae</taxon>
        <taxon>Boletales</taxon>
        <taxon>Suillineae</taxon>
        <taxon>Suillaceae</taxon>
        <taxon>Suillus</taxon>
    </lineage>
</organism>
<gene>
    <name evidence="2" type="ORF">F5147DRAFT_665400</name>
</gene>
<evidence type="ECO:0000313" key="3">
    <source>
        <dbReference type="Proteomes" id="UP000823399"/>
    </source>
</evidence>
<dbReference type="RefSeq" id="XP_041299615.1">
    <property type="nucleotide sequence ID" value="XM_041435106.1"/>
</dbReference>
<accession>A0A9P7FIW1</accession>
<keyword evidence="1" id="KW-0732">Signal</keyword>
<name>A0A9P7FIW1_9AGAM</name>
<feature type="chain" id="PRO_5040446878" description="Secreted protein" evidence="1">
    <location>
        <begin position="23"/>
        <end position="91"/>
    </location>
</feature>
<evidence type="ECO:0000313" key="2">
    <source>
        <dbReference type="EMBL" id="KAG2119789.1"/>
    </source>
</evidence>